<comment type="caution">
    <text evidence="3">The sequence shown here is derived from an EMBL/GenBank/DDBJ whole genome shotgun (WGS) entry which is preliminary data.</text>
</comment>
<dbReference type="AlphaFoldDB" id="A0AA37THB0"/>
<proteinExistence type="predicted"/>
<dbReference type="Proteomes" id="UP001157440">
    <property type="component" value="Unassembled WGS sequence"/>
</dbReference>
<evidence type="ECO:0000313" key="4">
    <source>
        <dbReference type="Proteomes" id="UP001157440"/>
    </source>
</evidence>
<gene>
    <name evidence="3" type="ORF">GCM10007890_28020</name>
</gene>
<reference evidence="4" key="1">
    <citation type="journal article" date="2019" name="Int. J. Syst. Evol. Microbiol.">
        <title>The Global Catalogue of Microorganisms (GCM) 10K type strain sequencing project: providing services to taxonomists for standard genome sequencing and annotation.</title>
        <authorList>
            <consortium name="The Broad Institute Genomics Platform"/>
            <consortium name="The Broad Institute Genome Sequencing Center for Infectious Disease"/>
            <person name="Wu L."/>
            <person name="Ma J."/>
        </authorList>
    </citation>
    <scope>NUCLEOTIDE SEQUENCE [LARGE SCALE GENOMIC DNA]</scope>
    <source>
        <strain evidence="4">NBRC 103632</strain>
    </source>
</reference>
<keyword evidence="4" id="KW-1185">Reference proteome</keyword>
<name>A0AA37THB0_9HYPH</name>
<organism evidence="3 4">
    <name type="scientific">Methylobacterium tardum</name>
    <dbReference type="NCBI Taxonomy" id="374432"/>
    <lineage>
        <taxon>Bacteria</taxon>
        <taxon>Pseudomonadati</taxon>
        <taxon>Pseudomonadota</taxon>
        <taxon>Alphaproteobacteria</taxon>
        <taxon>Hyphomicrobiales</taxon>
        <taxon>Methylobacteriaceae</taxon>
        <taxon>Methylobacterium</taxon>
    </lineage>
</organism>
<keyword evidence="2" id="KW-0732">Signal</keyword>
<evidence type="ECO:0000256" key="1">
    <source>
        <dbReference type="SAM" id="Phobius"/>
    </source>
</evidence>
<dbReference type="EMBL" id="BSPL01000017">
    <property type="protein sequence ID" value="GLS70789.1"/>
    <property type="molecule type" value="Genomic_DNA"/>
</dbReference>
<feature type="chain" id="PRO_5041446850" description="LPXTG cell wall anchor domain-containing protein" evidence="2">
    <location>
        <begin position="24"/>
        <end position="65"/>
    </location>
</feature>
<feature type="transmembrane region" description="Helical" evidence="1">
    <location>
        <begin position="37"/>
        <end position="59"/>
    </location>
</feature>
<evidence type="ECO:0000313" key="3">
    <source>
        <dbReference type="EMBL" id="GLS70789.1"/>
    </source>
</evidence>
<keyword evidence="1" id="KW-1133">Transmembrane helix</keyword>
<protein>
    <recommendedName>
        <fullName evidence="5">LPXTG cell wall anchor domain-containing protein</fullName>
    </recommendedName>
</protein>
<feature type="signal peptide" evidence="2">
    <location>
        <begin position="1"/>
        <end position="23"/>
    </location>
</feature>
<sequence>MSRSVILAPLLASVSLSSALAQAVNPTPGTEAAQSNALLSTPVWLILGVIVAFAILYAFRARRRR</sequence>
<accession>A0AA37THB0</accession>
<dbReference type="RefSeq" id="WP_238198281.1">
    <property type="nucleotide sequence ID" value="NZ_BPQZ01000023.1"/>
</dbReference>
<keyword evidence="1" id="KW-0812">Transmembrane</keyword>
<evidence type="ECO:0000256" key="2">
    <source>
        <dbReference type="SAM" id="SignalP"/>
    </source>
</evidence>
<keyword evidence="1" id="KW-0472">Membrane</keyword>
<evidence type="ECO:0008006" key="5">
    <source>
        <dbReference type="Google" id="ProtNLM"/>
    </source>
</evidence>